<dbReference type="PANTHER" id="PTHR43047">
    <property type="entry name" value="TWO-COMPONENT HISTIDINE PROTEIN KINASE"/>
    <property type="match status" value="1"/>
</dbReference>
<dbReference type="Gene3D" id="1.10.287.130">
    <property type="match status" value="1"/>
</dbReference>
<name>A0ABV7HV37_9GAMM</name>
<dbReference type="Pfam" id="PF02518">
    <property type="entry name" value="HATPase_c"/>
    <property type="match status" value="1"/>
</dbReference>
<comment type="caution">
    <text evidence="9">The sequence shown here is derived from an EMBL/GenBank/DDBJ whole genome shotgun (WGS) entry which is preliminary data.</text>
</comment>
<dbReference type="Pfam" id="PF00512">
    <property type="entry name" value="HisKA"/>
    <property type="match status" value="1"/>
</dbReference>
<dbReference type="PROSITE" id="PS50110">
    <property type="entry name" value="RESPONSE_REGULATORY"/>
    <property type="match status" value="3"/>
</dbReference>
<dbReference type="InterPro" id="IPR003594">
    <property type="entry name" value="HATPase_dom"/>
</dbReference>
<keyword evidence="4" id="KW-0808">Transferase</keyword>
<feature type="modified residue" description="4-aspartylphosphate" evidence="6">
    <location>
        <position position="454"/>
    </location>
</feature>
<dbReference type="InterPro" id="IPR001789">
    <property type="entry name" value="Sig_transdc_resp-reg_receiver"/>
</dbReference>
<comment type="catalytic activity">
    <reaction evidence="1">
        <text>ATP + protein L-histidine = ADP + protein N-phospho-L-histidine.</text>
        <dbReference type="EC" id="2.7.13.3"/>
    </reaction>
</comment>
<dbReference type="SMART" id="SM00388">
    <property type="entry name" value="HisKA"/>
    <property type="match status" value="1"/>
</dbReference>
<evidence type="ECO:0000259" key="7">
    <source>
        <dbReference type="PROSITE" id="PS50109"/>
    </source>
</evidence>
<dbReference type="InterPro" id="IPR003661">
    <property type="entry name" value="HisK_dim/P_dom"/>
</dbReference>
<dbReference type="EMBL" id="JBHRTL010000031">
    <property type="protein sequence ID" value="MFC3156706.1"/>
    <property type="molecule type" value="Genomic_DNA"/>
</dbReference>
<evidence type="ECO:0000256" key="1">
    <source>
        <dbReference type="ARBA" id="ARBA00000085"/>
    </source>
</evidence>
<feature type="modified residue" description="4-aspartylphosphate" evidence="6">
    <location>
        <position position="593"/>
    </location>
</feature>
<dbReference type="InterPro" id="IPR005467">
    <property type="entry name" value="His_kinase_dom"/>
</dbReference>
<dbReference type="SUPFAM" id="SSF47384">
    <property type="entry name" value="Homodimeric domain of signal transducing histidine kinase"/>
    <property type="match status" value="1"/>
</dbReference>
<dbReference type="CDD" id="cd00156">
    <property type="entry name" value="REC"/>
    <property type="match status" value="1"/>
</dbReference>
<dbReference type="CDD" id="cd16922">
    <property type="entry name" value="HATPase_EvgS-ArcB-TorS-like"/>
    <property type="match status" value="1"/>
</dbReference>
<dbReference type="Gene3D" id="3.40.50.2300">
    <property type="match status" value="3"/>
</dbReference>
<protein>
    <recommendedName>
        <fullName evidence="2">histidine kinase</fullName>
        <ecNumber evidence="2">2.7.13.3</ecNumber>
    </recommendedName>
</protein>
<dbReference type="Gene3D" id="3.30.565.10">
    <property type="entry name" value="Histidine kinase-like ATPase, C-terminal domain"/>
    <property type="match status" value="1"/>
</dbReference>
<evidence type="ECO:0000313" key="9">
    <source>
        <dbReference type="EMBL" id="MFC3156706.1"/>
    </source>
</evidence>
<proteinExistence type="predicted"/>
<dbReference type="InterPro" id="IPR004358">
    <property type="entry name" value="Sig_transdc_His_kin-like_C"/>
</dbReference>
<dbReference type="SUPFAM" id="SSF55874">
    <property type="entry name" value="ATPase domain of HSP90 chaperone/DNA topoisomerase II/histidine kinase"/>
    <property type="match status" value="1"/>
</dbReference>
<evidence type="ECO:0000256" key="2">
    <source>
        <dbReference type="ARBA" id="ARBA00012438"/>
    </source>
</evidence>
<feature type="modified residue" description="4-aspartylphosphate" evidence="6">
    <location>
        <position position="57"/>
    </location>
</feature>
<accession>A0ABV7HV37</accession>
<evidence type="ECO:0000256" key="4">
    <source>
        <dbReference type="ARBA" id="ARBA00022679"/>
    </source>
</evidence>
<feature type="domain" description="Response regulatory" evidence="8">
    <location>
        <begin position="400"/>
        <end position="519"/>
    </location>
</feature>
<dbReference type="RefSeq" id="WP_382418056.1">
    <property type="nucleotide sequence ID" value="NZ_AP031500.1"/>
</dbReference>
<dbReference type="SUPFAM" id="SSF52172">
    <property type="entry name" value="CheY-like"/>
    <property type="match status" value="3"/>
</dbReference>
<dbReference type="SMART" id="SM00387">
    <property type="entry name" value="HATPase_c"/>
    <property type="match status" value="1"/>
</dbReference>
<gene>
    <name evidence="9" type="ORF">ACFOEB_15955</name>
</gene>
<dbReference type="InterPro" id="IPR036890">
    <property type="entry name" value="HATPase_C_sf"/>
</dbReference>
<evidence type="ECO:0000313" key="10">
    <source>
        <dbReference type="Proteomes" id="UP001595548"/>
    </source>
</evidence>
<dbReference type="CDD" id="cd17546">
    <property type="entry name" value="REC_hyHK_CKI1_RcsC-like"/>
    <property type="match status" value="1"/>
</dbReference>
<dbReference type="EC" id="2.7.13.3" evidence="2"/>
<feature type="domain" description="Response regulatory" evidence="8">
    <location>
        <begin position="544"/>
        <end position="653"/>
    </location>
</feature>
<evidence type="ECO:0000256" key="6">
    <source>
        <dbReference type="PROSITE-ProRule" id="PRU00169"/>
    </source>
</evidence>
<keyword evidence="5" id="KW-0418">Kinase</keyword>
<dbReference type="PANTHER" id="PTHR43047:SF72">
    <property type="entry name" value="OSMOSENSING HISTIDINE PROTEIN KINASE SLN1"/>
    <property type="match status" value="1"/>
</dbReference>
<organism evidence="9 10">
    <name type="scientific">Gilvimarinus japonicus</name>
    <dbReference type="NCBI Taxonomy" id="1796469"/>
    <lineage>
        <taxon>Bacteria</taxon>
        <taxon>Pseudomonadati</taxon>
        <taxon>Pseudomonadota</taxon>
        <taxon>Gammaproteobacteria</taxon>
        <taxon>Cellvibrionales</taxon>
        <taxon>Cellvibrionaceae</taxon>
        <taxon>Gilvimarinus</taxon>
    </lineage>
</organism>
<dbReference type="PRINTS" id="PR00344">
    <property type="entry name" value="BCTRLSENSOR"/>
</dbReference>
<dbReference type="InterPro" id="IPR036097">
    <property type="entry name" value="HisK_dim/P_sf"/>
</dbReference>
<feature type="domain" description="Histidine kinase" evidence="7">
    <location>
        <begin position="151"/>
        <end position="371"/>
    </location>
</feature>
<keyword evidence="10" id="KW-1185">Reference proteome</keyword>
<dbReference type="PROSITE" id="PS50109">
    <property type="entry name" value="HIS_KIN"/>
    <property type="match status" value="1"/>
</dbReference>
<dbReference type="Pfam" id="PF00072">
    <property type="entry name" value="Response_reg"/>
    <property type="match status" value="3"/>
</dbReference>
<dbReference type="Proteomes" id="UP001595548">
    <property type="component" value="Unassembled WGS sequence"/>
</dbReference>
<sequence>MQDVKLLIVDDDEDDFLLARDLLDEITTGPNQVDWAPSYEAGREQLCSNVHDLCLMDYSLGARDGIELLGEAQSLGFTGPIILLTGMHQGEVDMQALQAGAVDYLVKASLSAEQLARAIRYALARREMERERVERLKAESENRSKSEFLAHLSHELRTPLSAILGFTELLLNTNKDVESAGHLRVVHRNGKHLLGLLNDILDLSKIEAGKLELEPQQVYLSSFLTDIYFLMRGAAVDKNLELLMETPTPLPRRIVTDPTRLRQVLLNLIGNAIKFTDHGRVIVRVEMVAVEGAEQLHFWVVDSGVGITPESQAAIFQPFVQAKDSYSQSQAGTGLGLAISRQLVERLGGAIDVTSTPGEGSTFSFHIGVGEVPDEDREMFSLEVDNERGPLSEVPRLSGRVLVVDDLRDIRMLIGHFVKMTGVEVNYAQNGAEAIERIKSNKQQGKPYDLVLMDIHMPVMGGHEAAQTLREVDPTTPLIALTAAHMKGDMDACLASGFNAYLSKPVDQAQLHILLLRHLRAEAASAIHGPEAEAADAQASEQPVIMVVEDNPDALLATSSLLELLQWRVLGANDGAEALSLLVSESPSIILLDANLPDMDGYQLAQQCRALVPDARLILASGDPLDEARAKQCGIEAGLLKPLSLAALERVLG</sequence>
<feature type="domain" description="Response regulatory" evidence="8">
    <location>
        <begin position="5"/>
        <end position="122"/>
    </location>
</feature>
<evidence type="ECO:0000256" key="3">
    <source>
        <dbReference type="ARBA" id="ARBA00022553"/>
    </source>
</evidence>
<keyword evidence="3 6" id="KW-0597">Phosphoprotein</keyword>
<dbReference type="SMART" id="SM00448">
    <property type="entry name" value="REC"/>
    <property type="match status" value="3"/>
</dbReference>
<dbReference type="InterPro" id="IPR011006">
    <property type="entry name" value="CheY-like_superfamily"/>
</dbReference>
<dbReference type="CDD" id="cd00082">
    <property type="entry name" value="HisKA"/>
    <property type="match status" value="1"/>
</dbReference>
<reference evidence="10" key="1">
    <citation type="journal article" date="2019" name="Int. J. Syst. Evol. Microbiol.">
        <title>The Global Catalogue of Microorganisms (GCM) 10K type strain sequencing project: providing services to taxonomists for standard genome sequencing and annotation.</title>
        <authorList>
            <consortium name="The Broad Institute Genomics Platform"/>
            <consortium name="The Broad Institute Genome Sequencing Center for Infectious Disease"/>
            <person name="Wu L."/>
            <person name="Ma J."/>
        </authorList>
    </citation>
    <scope>NUCLEOTIDE SEQUENCE [LARGE SCALE GENOMIC DNA]</scope>
    <source>
        <strain evidence="10">KCTC 52141</strain>
    </source>
</reference>
<evidence type="ECO:0000256" key="5">
    <source>
        <dbReference type="ARBA" id="ARBA00022777"/>
    </source>
</evidence>
<evidence type="ECO:0000259" key="8">
    <source>
        <dbReference type="PROSITE" id="PS50110"/>
    </source>
</evidence>